<keyword evidence="3" id="KW-1185">Reference proteome</keyword>
<organism evidence="2 3">
    <name type="scientific">Pelagibacterium luteolum</name>
    <dbReference type="NCBI Taxonomy" id="440168"/>
    <lineage>
        <taxon>Bacteria</taxon>
        <taxon>Pseudomonadati</taxon>
        <taxon>Pseudomonadota</taxon>
        <taxon>Alphaproteobacteria</taxon>
        <taxon>Hyphomicrobiales</taxon>
        <taxon>Devosiaceae</taxon>
        <taxon>Pelagibacterium</taxon>
    </lineage>
</organism>
<feature type="transmembrane region" description="Helical" evidence="1">
    <location>
        <begin position="45"/>
        <end position="64"/>
    </location>
</feature>
<dbReference type="OrthoDB" id="9811032at2"/>
<name>A0A1G7RRZ1_9HYPH</name>
<reference evidence="2 3" key="1">
    <citation type="submission" date="2016-10" db="EMBL/GenBank/DDBJ databases">
        <authorList>
            <person name="de Groot N.N."/>
        </authorList>
    </citation>
    <scope>NUCLEOTIDE SEQUENCE [LARGE SCALE GENOMIC DNA]</scope>
    <source>
        <strain evidence="2 3">CGMCC 1.10267</strain>
    </source>
</reference>
<dbReference type="AlphaFoldDB" id="A0A1G7RRZ1"/>
<feature type="transmembrane region" description="Helical" evidence="1">
    <location>
        <begin position="102"/>
        <end position="125"/>
    </location>
</feature>
<dbReference type="STRING" id="440168.SAMN04487974_10188"/>
<keyword evidence="1" id="KW-0472">Membrane</keyword>
<evidence type="ECO:0000313" key="3">
    <source>
        <dbReference type="Proteomes" id="UP000199495"/>
    </source>
</evidence>
<feature type="transmembrane region" description="Helical" evidence="1">
    <location>
        <begin position="76"/>
        <end position="96"/>
    </location>
</feature>
<accession>A0A1G7RRZ1</accession>
<protein>
    <submittedName>
        <fullName evidence="2">Uncharacterized protein</fullName>
    </submittedName>
</protein>
<dbReference type="RefSeq" id="WP_090589548.1">
    <property type="nucleotide sequence ID" value="NZ_FNCS01000001.1"/>
</dbReference>
<proteinExistence type="predicted"/>
<evidence type="ECO:0000256" key="1">
    <source>
        <dbReference type="SAM" id="Phobius"/>
    </source>
</evidence>
<dbReference type="EMBL" id="FNCS01000001">
    <property type="protein sequence ID" value="SDG13576.1"/>
    <property type="molecule type" value="Genomic_DNA"/>
</dbReference>
<gene>
    <name evidence="2" type="ORF">SAMN04487974_10188</name>
</gene>
<sequence length="134" mass="14204">MFVPPLLALPLIVYNLMALFGFSDGAAWAAPIATISMVSGGVWDLSVGDVFIVVSLVLLFGEILKATRFGNASVVDHMLSTAVFVVCLIEFLLVGFAATSVFFILMIMALIDVIAGFTVSIRAAARDVQFGGIE</sequence>
<keyword evidence="1" id="KW-1133">Transmembrane helix</keyword>
<dbReference type="Proteomes" id="UP000199495">
    <property type="component" value="Unassembled WGS sequence"/>
</dbReference>
<keyword evidence="1" id="KW-0812">Transmembrane</keyword>
<evidence type="ECO:0000313" key="2">
    <source>
        <dbReference type="EMBL" id="SDG13576.1"/>
    </source>
</evidence>